<proteinExistence type="predicted"/>
<gene>
    <name evidence="1" type="ORF">NCTC1_00282</name>
    <name evidence="2" type="ORF">NCTC9783_04913</name>
    <name evidence="3" type="ORF">SAMEA3710514_03077</name>
</gene>
<dbReference type="AlphaFoldDB" id="A0A380B7J8"/>
<evidence type="ECO:0000313" key="5">
    <source>
        <dbReference type="Proteomes" id="UP000254880"/>
    </source>
</evidence>
<reference evidence="1 4" key="1">
    <citation type="submission" date="2014-07" db="EMBL/GenBank/DDBJ databases">
        <authorList>
            <person name="Aslett M.A."/>
            <person name="De Silva N."/>
        </authorList>
    </citation>
    <scope>NUCLEOTIDE SEQUENCE [LARGE SCALE GENOMIC DNA]</scope>
    <source>
        <strain evidence="4">NCTC1</strain>
    </source>
</reference>
<dbReference type="RefSeq" id="WP_000343515.1">
    <property type="nucleotide sequence ID" value="NZ_BSBP01000045.1"/>
</dbReference>
<dbReference type="EMBL" id="LM651928">
    <property type="protein sequence ID" value="CDX05567.1"/>
    <property type="molecule type" value="Genomic_DNA"/>
</dbReference>
<reference evidence="5 6" key="2">
    <citation type="submission" date="2018-06" db="EMBL/GenBank/DDBJ databases">
        <authorList>
            <consortium name="Pathogen Informatics"/>
            <person name="Doyle S."/>
        </authorList>
    </citation>
    <scope>NUCLEOTIDE SEQUENCE [LARGE SCALE GENOMIC DNA]</scope>
    <source>
        <strain evidence="3 6">4028STDY6275000</strain>
        <strain evidence="2 5">NCTC9783</strain>
    </source>
</reference>
<evidence type="ECO:0000313" key="1">
    <source>
        <dbReference type="EMBL" id="CDX05567.1"/>
    </source>
</evidence>
<sequence length="106" mass="12142">MDEIRIRIAGNTAAPCFHVLKNKGYKVTMETHALSDDCLDCVYDWYAEKNGQFFSATSPEELLGLVAMWEVRGNDWRANLNEINTYQKAIEESPFFDKNGNEIESD</sequence>
<evidence type="ECO:0000313" key="6">
    <source>
        <dbReference type="Proteomes" id="UP000260191"/>
    </source>
</evidence>
<evidence type="ECO:0000313" key="4">
    <source>
        <dbReference type="Proteomes" id="UP000032424"/>
    </source>
</evidence>
<protein>
    <submittedName>
        <fullName evidence="2">Uncharacterized protein</fullName>
    </submittedName>
</protein>
<evidence type="ECO:0000313" key="3">
    <source>
        <dbReference type="EMBL" id="SVH88976.1"/>
    </source>
</evidence>
<dbReference type="Proteomes" id="UP000260191">
    <property type="component" value="Unassembled WGS sequence"/>
</dbReference>
<dbReference type="Proteomes" id="UP000032424">
    <property type="component" value="Chromosome 1"/>
</dbReference>
<name>A0A380B7J8_SHIFL</name>
<evidence type="ECO:0000313" key="2">
    <source>
        <dbReference type="EMBL" id="SUI94468.1"/>
    </source>
</evidence>
<dbReference type="Proteomes" id="UP000254880">
    <property type="component" value="Unassembled WGS sequence"/>
</dbReference>
<dbReference type="EMBL" id="UGYT01000001">
    <property type="protein sequence ID" value="SUI94468.1"/>
    <property type="molecule type" value="Genomic_DNA"/>
</dbReference>
<organism evidence="2 5">
    <name type="scientific">Shigella flexneri</name>
    <dbReference type="NCBI Taxonomy" id="623"/>
    <lineage>
        <taxon>Bacteria</taxon>
        <taxon>Pseudomonadati</taxon>
        <taxon>Pseudomonadota</taxon>
        <taxon>Gammaproteobacteria</taxon>
        <taxon>Enterobacterales</taxon>
        <taxon>Enterobacteriaceae</taxon>
        <taxon>Shigella</taxon>
    </lineage>
</organism>
<accession>A0A380B7J8</accession>
<dbReference type="EMBL" id="UIPR01000051">
    <property type="protein sequence ID" value="SVH88976.1"/>
    <property type="molecule type" value="Genomic_DNA"/>
</dbReference>
<dbReference type="KEGG" id="sft:NCTC1_00282"/>